<feature type="disulfide bond" evidence="17">
    <location>
        <begin position="1544"/>
        <end position="1553"/>
    </location>
</feature>
<dbReference type="PRINTS" id="PR00011">
    <property type="entry name" value="EGFLAMININ"/>
</dbReference>
<keyword evidence="18" id="KW-0812">Transmembrane</keyword>
<feature type="domain" description="Laminin IV type A" evidence="21">
    <location>
        <begin position="1594"/>
        <end position="1785"/>
    </location>
</feature>
<dbReference type="Pfam" id="PF24973">
    <property type="entry name" value="EGF_LMN_ATRN"/>
    <property type="match status" value="1"/>
</dbReference>
<dbReference type="PROSITE" id="PS01248">
    <property type="entry name" value="EGF_LAM_1"/>
    <property type="match status" value="7"/>
</dbReference>
<dbReference type="FunFam" id="2.10.25.10:FF:000542">
    <property type="entry name" value="Laminin-like protein epi-1"/>
    <property type="match status" value="1"/>
</dbReference>
<dbReference type="InterPro" id="IPR010307">
    <property type="entry name" value="Laminin_dom_II"/>
</dbReference>
<feature type="disulfide bond" evidence="17">
    <location>
        <begin position="503"/>
        <end position="520"/>
    </location>
</feature>
<evidence type="ECO:0000256" key="5">
    <source>
        <dbReference type="ARBA" id="ARBA00022729"/>
    </source>
</evidence>
<dbReference type="CDD" id="cd00055">
    <property type="entry name" value="EGF_Lam"/>
    <property type="match status" value="22"/>
</dbReference>
<dbReference type="Pfam" id="PF00052">
    <property type="entry name" value="Laminin_B"/>
    <property type="match status" value="1"/>
</dbReference>
<keyword evidence="24" id="KW-1185">Reference proteome</keyword>
<keyword evidence="6" id="KW-0677">Repeat</keyword>
<dbReference type="SMART" id="SM00180">
    <property type="entry name" value="EGF_Lam"/>
    <property type="match status" value="22"/>
</dbReference>
<dbReference type="Pfam" id="PF06009">
    <property type="entry name" value="Laminin_II"/>
    <property type="match status" value="1"/>
</dbReference>
<dbReference type="FunFam" id="2.60.120.260:FF:000092">
    <property type="entry name" value="Laminin subunit alpha-3"/>
    <property type="match status" value="1"/>
</dbReference>
<feature type="domain" description="Laminin EGF-like" evidence="20">
    <location>
        <begin position="501"/>
        <end position="546"/>
    </location>
</feature>
<dbReference type="FunFam" id="2.10.25.10:FF:000069">
    <property type="entry name" value="Laminin subunit alpha 1"/>
    <property type="match status" value="1"/>
</dbReference>
<dbReference type="FunFam" id="2.10.25.10:FF:000011">
    <property type="entry name" value="Cadherin EGF LAG seven-pass G-type receptor"/>
    <property type="match status" value="1"/>
</dbReference>
<dbReference type="FunFam" id="2.10.25.10:FF:000224">
    <property type="entry name" value="Usherin"/>
    <property type="match status" value="1"/>
</dbReference>
<dbReference type="InterPro" id="IPR050440">
    <property type="entry name" value="Laminin/Netrin_ECM"/>
</dbReference>
<dbReference type="Gene3D" id="2.60.120.260">
    <property type="entry name" value="Galactose-binding domain-like"/>
    <property type="match status" value="1"/>
</dbReference>
<keyword evidence="4" id="KW-0272">Extracellular matrix</keyword>
<feature type="domain" description="Laminin EGF-like" evidence="20">
    <location>
        <begin position="593"/>
        <end position="637"/>
    </location>
</feature>
<feature type="disulfide bond" evidence="17">
    <location>
        <begin position="1525"/>
        <end position="1542"/>
    </location>
</feature>
<dbReference type="Gene3D" id="2.60.120.200">
    <property type="match status" value="5"/>
</dbReference>
<dbReference type="PROSITE" id="PS51115">
    <property type="entry name" value="LAMININ_IVA"/>
    <property type="match status" value="1"/>
</dbReference>
<feature type="disulfide bond" evidence="17">
    <location>
        <begin position="658"/>
        <end position="667"/>
    </location>
</feature>
<feature type="disulfide bond" evidence="17">
    <location>
        <begin position="1963"/>
        <end position="1977"/>
    </location>
</feature>
<dbReference type="SMART" id="SM00136">
    <property type="entry name" value="LamNT"/>
    <property type="match status" value="1"/>
</dbReference>
<dbReference type="GO" id="GO:0009888">
    <property type="term" value="P:tissue development"/>
    <property type="evidence" value="ECO:0007669"/>
    <property type="project" value="TreeGrafter"/>
</dbReference>
<evidence type="ECO:0000256" key="10">
    <source>
        <dbReference type="ARBA" id="ARBA00023157"/>
    </source>
</evidence>
<evidence type="ECO:0000256" key="17">
    <source>
        <dbReference type="PROSITE-ProRule" id="PRU00460"/>
    </source>
</evidence>
<keyword evidence="9" id="KW-0175">Coiled coil</keyword>
<evidence type="ECO:0000256" key="15">
    <source>
        <dbReference type="ARBA" id="ARBA00082020"/>
    </source>
</evidence>
<feature type="disulfide bond" evidence="17">
    <location>
        <begin position="2047"/>
        <end position="2056"/>
    </location>
</feature>
<dbReference type="EMBL" id="CCAG010002142">
    <property type="status" value="NOT_ANNOTATED_CDS"/>
    <property type="molecule type" value="Genomic_DNA"/>
</dbReference>
<feature type="transmembrane region" description="Helical" evidence="18">
    <location>
        <begin position="7"/>
        <end position="24"/>
    </location>
</feature>
<keyword evidence="18" id="KW-0472">Membrane</keyword>
<feature type="disulfide bond" evidence="17">
    <location>
        <begin position="1951"/>
        <end position="1960"/>
    </location>
</feature>
<evidence type="ECO:0000259" key="22">
    <source>
        <dbReference type="PROSITE" id="PS51117"/>
    </source>
</evidence>
<dbReference type="GO" id="GO:0030054">
    <property type="term" value="C:cell junction"/>
    <property type="evidence" value="ECO:0007669"/>
    <property type="project" value="UniProtKB-ARBA"/>
</dbReference>
<dbReference type="PhylomeDB" id="A0A1B0FQE5"/>
<dbReference type="SMART" id="SM00281">
    <property type="entry name" value="LamB"/>
    <property type="match status" value="1"/>
</dbReference>
<evidence type="ECO:0000256" key="11">
    <source>
        <dbReference type="ARBA" id="ARBA00023180"/>
    </source>
</evidence>
<evidence type="ECO:0000256" key="2">
    <source>
        <dbReference type="ARBA" id="ARBA00004316"/>
    </source>
</evidence>
<feature type="disulfide bond" evidence="17">
    <location>
        <begin position="593"/>
        <end position="605"/>
    </location>
</feature>
<keyword evidence="10 17" id="KW-1015">Disulfide bond</keyword>
<feature type="domain" description="Laminin EGF-like" evidence="20">
    <location>
        <begin position="1980"/>
        <end position="2026"/>
    </location>
</feature>
<feature type="disulfide bond" evidence="17">
    <location>
        <begin position="1384"/>
        <end position="1396"/>
    </location>
</feature>
<keyword evidence="11" id="KW-0325">Glycoprotein</keyword>
<feature type="disulfide bond" evidence="17">
    <location>
        <begin position="547"/>
        <end position="559"/>
    </location>
</feature>
<dbReference type="FunFam" id="2.10.25.10:FF:000034">
    <property type="entry name" value="Laminin subunit alpha 3"/>
    <property type="match status" value="2"/>
</dbReference>
<evidence type="ECO:0000256" key="4">
    <source>
        <dbReference type="ARBA" id="ARBA00022530"/>
    </source>
</evidence>
<dbReference type="Pfam" id="PF00053">
    <property type="entry name" value="EGF_laminin"/>
    <property type="match status" value="20"/>
</dbReference>
<feature type="disulfide bond" evidence="17">
    <location>
        <begin position="1386"/>
        <end position="1403"/>
    </location>
</feature>
<dbReference type="GO" id="GO:0030334">
    <property type="term" value="P:regulation of cell migration"/>
    <property type="evidence" value="ECO:0007669"/>
    <property type="project" value="InterPro"/>
</dbReference>
<dbReference type="FunFam" id="2.60.120.200:FF:000160">
    <property type="entry name" value="Laminin subunit alpha-3"/>
    <property type="match status" value="1"/>
</dbReference>
<proteinExistence type="predicted"/>
<feature type="domain" description="Laminin EGF-like" evidence="20">
    <location>
        <begin position="1523"/>
        <end position="1573"/>
    </location>
</feature>
<evidence type="ECO:0000256" key="18">
    <source>
        <dbReference type="SAM" id="Phobius"/>
    </source>
</evidence>
<dbReference type="Pfam" id="PF00055">
    <property type="entry name" value="Laminin_N"/>
    <property type="match status" value="1"/>
</dbReference>
<feature type="disulfide bond" evidence="17">
    <location>
        <begin position="1498"/>
        <end position="1507"/>
    </location>
</feature>
<feature type="disulfide bond" evidence="17">
    <location>
        <begin position="1523"/>
        <end position="1535"/>
    </location>
</feature>
<dbReference type="Pfam" id="PF06008">
    <property type="entry name" value="Laminin_I"/>
    <property type="match status" value="1"/>
</dbReference>
<feature type="domain" description="Laminin EGF-like" evidence="20">
    <location>
        <begin position="1430"/>
        <end position="1474"/>
    </location>
</feature>
<feature type="domain" description="Laminin EGF-like" evidence="20">
    <location>
        <begin position="738"/>
        <end position="790"/>
    </location>
</feature>
<feature type="domain" description="Laminin EGF-like" evidence="20">
    <location>
        <begin position="547"/>
        <end position="592"/>
    </location>
</feature>
<dbReference type="InterPro" id="IPR056863">
    <property type="entry name" value="LMN_ATRN_NET-like_EGF"/>
</dbReference>
<evidence type="ECO:0000259" key="20">
    <source>
        <dbReference type="PROSITE" id="PS50027"/>
    </source>
</evidence>
<dbReference type="InterPro" id="IPR002049">
    <property type="entry name" value="LE_dom"/>
</dbReference>
<dbReference type="STRING" id="37546.A0A1B0FQE5"/>
<dbReference type="Pfam" id="PF02210">
    <property type="entry name" value="Laminin_G_2"/>
    <property type="match status" value="5"/>
</dbReference>
<sequence length="3733" mass="416614">MVLKRHISLCPVGAIVIFMLHYLISNAKAELTPPYFNLATGRKIYATATCGMDTDGPELYCKLVGANTENDHIDYSVIQGQVCDYCDPTIPEKNHAPEHAIDGTESWWQSPPLSRGMKFNEVNLTIDFGQEFHVAYLFIRMGNSPRPGLWTLEKSSDYGKTWSPWQHFSDTPADCETYFGKDTYKSINNDDDVICTTEYSKIVPLENGEIPVMLLNDRPSATNYFNSSILQEWTRATNVRIRLLRTKNLLGHLMSVARQDPTVTRRYFYSIKDISIGGRCMCNGHADTCDVKDPKSPVRILACRCQHHTCGIQCNECCPGFEAKKWRQNTNARPFECEPCNCHGHTNDCIYDEDVDRKRLSLDIHGRYEGGGRCLNCQHNTEGINCNKCKPKYYRSVGKYWNETDVCQPCRCDYFYSTGNCMEESGICECRKAFQPPNCDTCAYGYYGYPNCRECECNLNGTDGYHCEAINGECPCKINFAGHYCKQCADGYYSFPECKACECNKIGSISNDCDLVTGQCKCLSSFGGERCERCKHGYYRYPKCQYCDCDIQGTEEEICDKDNGQCICREGFGGPRCDQCLPGYYNYPACKTCNCSATGSTAITCDNTGKCNCLTNFAGKQCTLCSAGYFSYPECLPCNCDVHGSEGVTCNADGQCLCLPNFDGKLCDSCKEGFYNFPSCEDCNCDPAGVIDKFAGCGSVPIGELCQCKERVTGRICNECMPLYWNLNISNPDGCEICDCWTDGTIGSVDTCDSKTGQCTCKPHTNGRTCKYCKDGTYDLDGATLFGCKDCNCDVGGSWKSECDKLTGQCKCHPRVTGRACTQPLTTHYFPTLHQFQYEYENGYQPSGAQVRYQFDESVFPGFSNKGYAVFNDIQNEVRNELTVFKSSVYRIVIRYVNQNTFNVTASILIQSENPLEVDQNVKVLLRPTATPQFVTVAGDKGKKPSAIVLDPGRYTFITKCNKNVMLDYFVLLPAAYYEASILTRKIATPCELGNMELCRHYKYASVEDLQPAIVPFIVNANGKPTNPNEFYNDPEHLTIVNHIGDIPLITFSQPKLNYIVDVPHSGRYIFVVDYVSDRNYAEPVFIKLRIDDGDDDQENYGTTTMYPCLFSMACRTPIIDEQTREKVYTLSKEDSKPVVVYADFDDNERVAIISITAIPAEEWSVDYIIPNPVCVINNGQCATPKFRTVPDSKKIEFETDHEEHITFNKPPYAVLDERVKLIYLDSKEDATIVIESRVAEARNYVILVKYYQPYHPKFNVLYTLTAGKNQYDGKFEINHCPSSSGCRGVLRPSGDEWTFDIEDDFKFTVTNNRPSGVWLDYLIVVPVDQYSDDLLVEETFDQTKEFIQECGQDHFYITHNASDFCKKAVFSLTADYNGGALPCNCDYAGSTSFECHPFGGQCQCKPNIINRQCGACRTGYYGFPDCKPCSCPSTATCEPHTGDCVCPPNVMGENCDKCAPNTYGYHQIIGCEDCNCNRLGVALGNTQCDMLNGLCECRAHIEGRACDTCSNGYFDFPRCDQCSCNVDGTELEICDKVDGACFCKKNVVGRDCDLCMDGTYNLQYNNPDGCTACFCFGKTSRCESAYLRVFNVSLLKNVSLNTANFTDKFIDFAIWDIPADELLVNETMLQADFSFADINDESIVYFGVLDYLAGQNSHISAYGGELAYTLFYSTGFSGKPLIAPDVILFSKDHVLIHQSYEQPSSNQVFKNRVHMVESNFLSQDGKVINRADFMMALRNINMIYIRANYWEQTLISQLSEVYLSLADESDDDSQEGYEFLPVERCHCPPGYTGLSCEDCAPGYYRDPNGPYGGYCIPCECNGHADTCDCVTGICEDCTHFTTGDHCDMCIEGYYGNATFGSPHDCMICACPLPIAGNNFAMGCEISDTGNEIHCECKPGYTGARCDFCSNGFYGHPQTPGDYCKPCQCSGNINPEEPGSCDTLTGECLRCLNNTFGTACNLCAPGFYGDAVNLKNCQSCDCEDLGTLECDPFVGVCKCHGNVIGKRCDRCETDHYGYDSGLGCRSCDCGIASNSTQCDEHTGKCACKPGVTGRQCDRCAVDHWKYTNSGCTPCNCNKGYSRGFGCNALTGQCECLPGVIGDRCDACPHRWVLRKGEGCFECDACHHALLDVTDRLRYEIDPVMDEFQSVALAFFTSQKLNYYDELAEKVAPEVQSLDPKSVNLDPSRSAVSELEAEAKMYLKQVNLTIDNAEDSRDMAGVLLTNVSGLREQVALSANEARDAIASVEILSRNLDTAASTKIDSALTEAQELLGQINATSIDLKNNDFILQKATELLSEISAIIQPVKSQNKSLNGLKNDIGEFSDKLEDLYDWSLEAANKSAEVERLNVLNKMAFENSKFDTVADQKNEAEKNIKDAYNLYTNGDIALTEIDEKLGDLGKVLHTLKDVNKQIELDLPEIEKEYYEASNMTLQAELKGAELTVRAQDLTEQYADMTASAEPAIKAARAYSDIVDAVSSAREFTKKSKYAAGNATEKTVGIEDRAGAADKESAELLQRARASLHKVQSDLEPRLNASSAKVESISMLNENTENRLKDINIAMEALPAESQRDMYKSSNQNASDALDIMKDVLDILKPVVKQTSKELDQARNISKDIDLTNKDINQVQNHLDSVETFLPVLTSMADSLGEQQTKVETIGQELGEEIEGLRRQIETARQIANDIKVGVKFVPSTILELKTPETLPLLATKTKVSTHFKTDNPNGFLLFLGNDNKTAANAVAPTKNDDFMALEIVNGYPILTLDLGNGPERITNEKYVADGEWYQAIVDRTGSNVKLIIREQLDDGSVIDHVKEDALMGANNVFNVDRNSRLFVGGYPPPSDFTPPEDIHSSSFVGEIDDLRVGDEEVGLWNFVYGEDNNQGAQKRKKLLSKEIPPTGYRFNGNGYVVLKATPYNFKTRSSIQFSFKAAKDAKNGLLFFYGRNSHFMSIELIDGTVFFRYKLGEHIVSTGSNDKYNDDEWHRVVAERDGRRGVLKVDDVQIFQEEAPPQADDTMPVFKRMFFGGFPGKRNHSIIVEENFDGCIDDVTISGNKVDLSEHVNAVGAKPGCPKKFSTILSYPPHEFGFLRTAHLSSNNNLNINLKFKTRQKNGVLFYGTNQNQSSTISLSMEDGYLTLRSMGSELESNARILNDGEEHVVTVLHDGNQLRLSIDDMEDKRLPYPPEPLYIDMGDIFFGGLPENIKIPRDALANLAYFLGCISDVTVNGEIINFADSIEKKNGNINSCPNDIFSYDITAVPIYYPDGENELFIPKGEEDRPSFISRPKQPSTTTPTAITTTTTEFPMFVLKTVAPTTTFATTTTTSTQKPSIVPDFREFDEDHGPITRRPLLWPDLNKPTDPRCKLPINPNYDVDFIEAGYRFFSVREQRLEIPSLSAKIRRHYAVTFSFRTDYHEGLLFYASDKYHTDYIAVFLSEGRIHHQVHLGSLVANISSAEELNDGQWHIVQFLRNNRKVSLFIDDVEQTPMIELEDKNPRGIVVEFPIYLGGVPKYVEESVRQNIEDIRNTSYYNGCLKDIKVNGAALEKEPIIYHVVPCSEQTEPGYFFNKPTGYVKLFDRFTVGTDFSLSFDFRPRDPDGLLFSVHGKNTYMILELIDNRLWFTVKSDSKNIVSTNYTLPDNGSYCDGKWRNVQAVKSKFVITISVDYYSAKPGVGTEGSTTTKTNRPLFLGGHQAFNKAPGLKTKKTFKGCIGNIQVNKKPVRISPNLVNGEIWQGVCPLG</sequence>
<dbReference type="Proteomes" id="UP000092444">
    <property type="component" value="Unassembled WGS sequence"/>
</dbReference>
<dbReference type="GO" id="GO:0005604">
    <property type="term" value="C:basement membrane"/>
    <property type="evidence" value="ECO:0007669"/>
    <property type="project" value="UniProtKB-SubCell"/>
</dbReference>
<feature type="domain" description="Laminin EGF-like" evidence="20">
    <location>
        <begin position="1927"/>
        <end position="1979"/>
    </location>
</feature>
<dbReference type="GO" id="GO:0007155">
    <property type="term" value="P:cell adhesion"/>
    <property type="evidence" value="ECO:0007669"/>
    <property type="project" value="UniProtKB-KW"/>
</dbReference>
<dbReference type="GO" id="GO:0006950">
    <property type="term" value="P:response to stress"/>
    <property type="evidence" value="ECO:0007669"/>
    <property type="project" value="UniProtKB-ARBA"/>
</dbReference>
<evidence type="ECO:0000256" key="6">
    <source>
        <dbReference type="ARBA" id="ARBA00022737"/>
    </source>
</evidence>
<evidence type="ECO:0000256" key="14">
    <source>
        <dbReference type="ARBA" id="ARBA00065619"/>
    </source>
</evidence>
<dbReference type="FunFam" id="2.10.25.10:FF:000407">
    <property type="entry name" value="Laminin subunit alpha-3"/>
    <property type="match status" value="1"/>
</dbReference>
<evidence type="ECO:0000256" key="9">
    <source>
        <dbReference type="ARBA" id="ARBA00023054"/>
    </source>
</evidence>
<dbReference type="GO" id="GO:0009887">
    <property type="term" value="P:animal organ morphogenesis"/>
    <property type="evidence" value="ECO:0007669"/>
    <property type="project" value="TreeGrafter"/>
</dbReference>
<feature type="disulfide bond" evidence="16">
    <location>
        <begin position="3703"/>
        <end position="3730"/>
    </location>
</feature>
<dbReference type="GO" id="GO:0016477">
    <property type="term" value="P:cell migration"/>
    <property type="evidence" value="ECO:0007669"/>
    <property type="project" value="UniProtKB-ARBA"/>
</dbReference>
<dbReference type="PROSITE" id="PS50027">
    <property type="entry name" value="EGF_LAM_2"/>
    <property type="match status" value="13"/>
</dbReference>
<dbReference type="PROSITE" id="PS50025">
    <property type="entry name" value="LAM_G_DOMAIN"/>
    <property type="match status" value="5"/>
</dbReference>
<feature type="disulfide bond" evidence="17">
    <location>
        <begin position="568"/>
        <end position="577"/>
    </location>
</feature>
<dbReference type="GO" id="GO:0045995">
    <property type="term" value="P:regulation of embryonic development"/>
    <property type="evidence" value="ECO:0007669"/>
    <property type="project" value="InterPro"/>
</dbReference>
<protein>
    <recommendedName>
        <fullName evidence="15">Laminin A chain</fullName>
    </recommendedName>
</protein>
<dbReference type="Gene3D" id="2.10.25.10">
    <property type="entry name" value="Laminin"/>
    <property type="match status" value="21"/>
</dbReference>
<keyword evidence="5" id="KW-0732">Signal</keyword>
<dbReference type="FunFam" id="2.10.25.10:FF:000074">
    <property type="entry name" value="Laminin subunit alpha"/>
    <property type="match status" value="1"/>
</dbReference>
<dbReference type="SMART" id="SM00181">
    <property type="entry name" value="EGF"/>
    <property type="match status" value="8"/>
</dbReference>
<evidence type="ECO:0000259" key="19">
    <source>
        <dbReference type="PROSITE" id="PS50025"/>
    </source>
</evidence>
<feature type="disulfide bond" evidence="16">
    <location>
        <begin position="3213"/>
        <end position="3240"/>
    </location>
</feature>
<reference evidence="23" key="1">
    <citation type="submission" date="2020-05" db="UniProtKB">
        <authorList>
            <consortium name="EnsemblMetazoa"/>
        </authorList>
    </citation>
    <scope>IDENTIFICATION</scope>
    <source>
        <strain evidence="23">Yale</strain>
    </source>
</reference>
<keyword evidence="12" id="KW-0966">Cell projection</keyword>
<dbReference type="InterPro" id="IPR008211">
    <property type="entry name" value="Laminin_N"/>
</dbReference>
<evidence type="ECO:0000256" key="12">
    <source>
        <dbReference type="ARBA" id="ARBA00023273"/>
    </source>
</evidence>
<feature type="disulfide bond" evidence="17">
    <location>
        <begin position="761"/>
        <end position="770"/>
    </location>
</feature>
<dbReference type="InterPro" id="IPR009254">
    <property type="entry name" value="Laminin_aI"/>
</dbReference>
<dbReference type="GO" id="GO:0071711">
    <property type="term" value="P:basement membrane organization"/>
    <property type="evidence" value="ECO:0007669"/>
    <property type="project" value="UniProtKB-ARBA"/>
</dbReference>
<feature type="domain" description="Laminin G" evidence="19">
    <location>
        <begin position="3555"/>
        <end position="3730"/>
    </location>
</feature>
<dbReference type="InterPro" id="IPR000034">
    <property type="entry name" value="Laminin_IV"/>
</dbReference>
<keyword evidence="18" id="KW-1133">Transmembrane helix</keyword>
<comment type="subcellular location">
    <subcellularLocation>
        <location evidence="2">Cell projection</location>
    </subcellularLocation>
    <subcellularLocation>
        <location evidence="1">Secreted</location>
        <location evidence="1">Extracellular space</location>
        <location evidence="1">Extracellular matrix</location>
        <location evidence="1">Basement membrane</location>
    </subcellularLocation>
</comment>
<dbReference type="CDD" id="cd00110">
    <property type="entry name" value="LamG"/>
    <property type="match status" value="5"/>
</dbReference>
<feature type="disulfide bond" evidence="17">
    <location>
        <begin position="1405"/>
        <end position="1414"/>
    </location>
</feature>
<dbReference type="PANTHER" id="PTHR10574:SF406">
    <property type="entry name" value="LAMININ SUBUNIT ALPHA 5"/>
    <property type="match status" value="1"/>
</dbReference>
<dbReference type="FunFam" id="2.10.25.10:FF:000051">
    <property type="entry name" value="Laminin subunit alpha 4"/>
    <property type="match status" value="1"/>
</dbReference>
<evidence type="ECO:0000256" key="8">
    <source>
        <dbReference type="ARBA" id="ARBA00022889"/>
    </source>
</evidence>
<feature type="domain" description="Laminin G" evidence="19">
    <location>
        <begin position="2892"/>
        <end position="3064"/>
    </location>
</feature>
<feature type="disulfide bond" evidence="17">
    <location>
        <begin position="613"/>
        <end position="622"/>
    </location>
</feature>
<keyword evidence="7" id="KW-0084">Basement membrane</keyword>
<dbReference type="SMART" id="SM00282">
    <property type="entry name" value="LamG"/>
    <property type="match status" value="5"/>
</dbReference>
<dbReference type="GO" id="GO:0030155">
    <property type="term" value="P:regulation of cell adhesion"/>
    <property type="evidence" value="ECO:0007669"/>
    <property type="project" value="InterPro"/>
</dbReference>
<evidence type="ECO:0000313" key="23">
    <source>
        <dbReference type="EnsemblMetazoa" id="GMOY006100-PA"/>
    </source>
</evidence>
<feature type="domain" description="Laminin EGF-like" evidence="20">
    <location>
        <begin position="638"/>
        <end position="682"/>
    </location>
</feature>
<feature type="domain" description="Laminin N-terminal" evidence="22">
    <location>
        <begin position="27"/>
        <end position="279"/>
    </location>
</feature>
<feature type="domain" description="Laminin G" evidence="19">
    <location>
        <begin position="3069"/>
        <end position="3240"/>
    </location>
</feature>
<feature type="domain" description="Laminin EGF-like" evidence="20">
    <location>
        <begin position="1819"/>
        <end position="1926"/>
    </location>
</feature>
<dbReference type="FunFam" id="2.10.25.10:FF:000082">
    <property type="entry name" value="Laminin subunit alpha 1"/>
    <property type="match status" value="1"/>
</dbReference>
<dbReference type="SUPFAM" id="SSF57196">
    <property type="entry name" value="EGF/Laminin"/>
    <property type="match status" value="21"/>
</dbReference>
<dbReference type="SMART" id="SM01411">
    <property type="entry name" value="Ephrin_rec_like"/>
    <property type="match status" value="2"/>
</dbReference>
<feature type="disulfide bond" evidence="17">
    <location>
        <begin position="549"/>
        <end position="566"/>
    </location>
</feature>
<name>A0A1B0FQE5_GLOMM</name>
<keyword evidence="8" id="KW-0130">Cell adhesion</keyword>
<comment type="subunit">
    <text evidence="14">Laminin is a complex glycoprotein, consisting of three different polypeptide chains (alpha, beta, gamma), which are bound to each other by disulfide bonds into a cross-shaped molecule comprising one long and three short arms with globules at each end.</text>
</comment>
<accession>A0A1B0FQE5</accession>
<keyword evidence="3" id="KW-0964">Secreted</keyword>
<dbReference type="PANTHER" id="PTHR10574">
    <property type="entry name" value="NETRIN/LAMININ-RELATED"/>
    <property type="match status" value="1"/>
</dbReference>
<keyword evidence="13 17" id="KW-0424">Laminin EGF-like domain</keyword>
<dbReference type="InterPro" id="IPR001791">
    <property type="entry name" value="Laminin_G"/>
</dbReference>
<evidence type="ECO:0000256" key="7">
    <source>
        <dbReference type="ARBA" id="ARBA00022869"/>
    </source>
</evidence>
<dbReference type="FunFam" id="2.10.25.10:FF:000083">
    <property type="entry name" value="Laminin subunit alpha"/>
    <property type="match status" value="1"/>
</dbReference>
<dbReference type="FunFam" id="2.10.25.10:FF:000189">
    <property type="entry name" value="Laminin subunit alpha 2"/>
    <property type="match status" value="1"/>
</dbReference>
<evidence type="ECO:0000256" key="16">
    <source>
        <dbReference type="PROSITE-ProRule" id="PRU00122"/>
    </source>
</evidence>
<dbReference type="GO" id="GO:0061564">
    <property type="term" value="P:axon development"/>
    <property type="evidence" value="ECO:0007669"/>
    <property type="project" value="UniProtKB-ARBA"/>
</dbReference>
<evidence type="ECO:0000259" key="21">
    <source>
        <dbReference type="PROSITE" id="PS51115"/>
    </source>
</evidence>
<dbReference type="VEuPathDB" id="VectorBase:GMOY006100"/>
<dbReference type="InterPro" id="IPR013320">
    <property type="entry name" value="ConA-like_dom_sf"/>
</dbReference>
<feature type="disulfide bond" evidence="17">
    <location>
        <begin position="638"/>
        <end position="650"/>
    </location>
</feature>
<dbReference type="PROSITE" id="PS51117">
    <property type="entry name" value="LAMININ_NTER"/>
    <property type="match status" value="1"/>
</dbReference>
<feature type="disulfide bond" evidence="17">
    <location>
        <begin position="1447"/>
        <end position="1456"/>
    </location>
</feature>
<dbReference type="GO" id="GO:0005102">
    <property type="term" value="F:signaling receptor binding"/>
    <property type="evidence" value="ECO:0007669"/>
    <property type="project" value="InterPro"/>
</dbReference>
<evidence type="ECO:0000256" key="13">
    <source>
        <dbReference type="ARBA" id="ARBA00023292"/>
    </source>
</evidence>
<dbReference type="GO" id="GO:0042995">
    <property type="term" value="C:cell projection"/>
    <property type="evidence" value="ECO:0007669"/>
    <property type="project" value="UniProtKB-SubCell"/>
</dbReference>
<dbReference type="FunFam" id="2.10.25.10:FF:000388">
    <property type="entry name" value="Laminin subunit alpha"/>
    <property type="match status" value="1"/>
</dbReference>
<feature type="disulfide bond" evidence="17">
    <location>
        <begin position="501"/>
        <end position="513"/>
    </location>
</feature>
<feature type="disulfide bond" evidence="17">
    <location>
        <begin position="522"/>
        <end position="531"/>
    </location>
</feature>
<dbReference type="SUPFAM" id="SSF49899">
    <property type="entry name" value="Concanavalin A-like lectins/glucanases"/>
    <property type="match status" value="5"/>
</dbReference>
<dbReference type="FunFam" id="2.10.25.10:FF:000454">
    <property type="entry name" value="Laminin subunit alpha 1"/>
    <property type="match status" value="1"/>
</dbReference>
<feature type="domain" description="Laminin EGF-like" evidence="20">
    <location>
        <begin position="2027"/>
        <end position="2073"/>
    </location>
</feature>
<feature type="domain" description="Laminin G" evidence="19">
    <location>
        <begin position="3372"/>
        <end position="3549"/>
    </location>
</feature>
<dbReference type="CDD" id="cd02795">
    <property type="entry name" value="CBM6-CBM35-CBM36_like"/>
    <property type="match status" value="1"/>
</dbReference>
<feature type="domain" description="Laminin EGF-like" evidence="20">
    <location>
        <begin position="1475"/>
        <end position="1522"/>
    </location>
</feature>
<feature type="domain" description="Laminin EGF-like" evidence="20">
    <location>
        <begin position="1384"/>
        <end position="1429"/>
    </location>
</feature>
<evidence type="ECO:0000313" key="24">
    <source>
        <dbReference type="Proteomes" id="UP000092444"/>
    </source>
</evidence>
<feature type="domain" description="Laminin G" evidence="19">
    <location>
        <begin position="2684"/>
        <end position="2879"/>
    </location>
</feature>
<feature type="disulfide bond" evidence="17">
    <location>
        <begin position="1897"/>
        <end position="1906"/>
    </location>
</feature>
<dbReference type="FunFam" id="2.10.25.10:FF:000090">
    <property type="entry name" value="laminin subunit alpha"/>
    <property type="match status" value="1"/>
</dbReference>
<comment type="caution">
    <text evidence="17">Lacks conserved residue(s) required for the propagation of feature annotation.</text>
</comment>
<organism evidence="23 24">
    <name type="scientific">Glossina morsitans morsitans</name>
    <name type="common">Savannah tsetse fly</name>
    <dbReference type="NCBI Taxonomy" id="37546"/>
    <lineage>
        <taxon>Eukaryota</taxon>
        <taxon>Metazoa</taxon>
        <taxon>Ecdysozoa</taxon>
        <taxon>Arthropoda</taxon>
        <taxon>Hexapoda</taxon>
        <taxon>Insecta</taxon>
        <taxon>Pterygota</taxon>
        <taxon>Neoptera</taxon>
        <taxon>Endopterygota</taxon>
        <taxon>Diptera</taxon>
        <taxon>Brachycera</taxon>
        <taxon>Muscomorpha</taxon>
        <taxon>Hippoboscoidea</taxon>
        <taxon>Glossinidae</taxon>
        <taxon>Glossina</taxon>
    </lineage>
</organism>
<feature type="disulfide bond" evidence="17">
    <location>
        <begin position="1999"/>
        <end position="2008"/>
    </location>
</feature>
<evidence type="ECO:0000256" key="1">
    <source>
        <dbReference type="ARBA" id="ARBA00004302"/>
    </source>
</evidence>
<dbReference type="InterPro" id="IPR000742">
    <property type="entry name" value="EGF"/>
</dbReference>
<dbReference type="EnsemblMetazoa" id="GMOY006100-RA">
    <property type="protein sequence ID" value="GMOY006100-PA"/>
    <property type="gene ID" value="GMOY006100"/>
</dbReference>
<evidence type="ECO:0000256" key="3">
    <source>
        <dbReference type="ARBA" id="ARBA00022525"/>
    </source>
</evidence>